<proteinExistence type="predicted"/>
<dbReference type="Proteomes" id="UP000887577">
    <property type="component" value="Unplaced"/>
</dbReference>
<dbReference type="Gene3D" id="2.40.50.40">
    <property type="match status" value="1"/>
</dbReference>
<name>A0A914YP44_9BILA</name>
<feature type="domain" description="Chromo" evidence="1">
    <location>
        <begin position="91"/>
        <end position="150"/>
    </location>
</feature>
<protein>
    <submittedName>
        <fullName evidence="3">Chromo domain-containing protein</fullName>
    </submittedName>
</protein>
<keyword evidence="2" id="KW-1185">Reference proteome</keyword>
<dbReference type="PROSITE" id="PS50013">
    <property type="entry name" value="CHROMO_2"/>
    <property type="match status" value="1"/>
</dbReference>
<dbReference type="InterPro" id="IPR000953">
    <property type="entry name" value="Chromo/chromo_shadow_dom"/>
</dbReference>
<evidence type="ECO:0000259" key="1">
    <source>
        <dbReference type="PROSITE" id="PS50013"/>
    </source>
</evidence>
<evidence type="ECO:0000313" key="3">
    <source>
        <dbReference type="WBParaSite" id="PSU_v2.g19121.t1"/>
    </source>
</evidence>
<dbReference type="SUPFAM" id="SSF54160">
    <property type="entry name" value="Chromo domain-like"/>
    <property type="match status" value="1"/>
</dbReference>
<accession>A0A914YP44</accession>
<sequence length="150" mass="17462">MVSTRSKVHVKKIVGIRHTTQNRVLYGVLDDNNDLSWRYALDVQHAKELIKEFAKKFTLYCLENPQYIDADAVLKADKLPKLVAQDNEVLWDVDEIIGFVFLFEEVQDPAKDVMWLVKWKDSNDKTWEFTENVETAIGHVGDFVESFLSR</sequence>
<evidence type="ECO:0000313" key="2">
    <source>
        <dbReference type="Proteomes" id="UP000887577"/>
    </source>
</evidence>
<dbReference type="AlphaFoldDB" id="A0A914YP44"/>
<dbReference type="InterPro" id="IPR016197">
    <property type="entry name" value="Chromo-like_dom_sf"/>
</dbReference>
<organism evidence="2 3">
    <name type="scientific">Panagrolaimus superbus</name>
    <dbReference type="NCBI Taxonomy" id="310955"/>
    <lineage>
        <taxon>Eukaryota</taxon>
        <taxon>Metazoa</taxon>
        <taxon>Ecdysozoa</taxon>
        <taxon>Nematoda</taxon>
        <taxon>Chromadorea</taxon>
        <taxon>Rhabditida</taxon>
        <taxon>Tylenchina</taxon>
        <taxon>Panagrolaimomorpha</taxon>
        <taxon>Panagrolaimoidea</taxon>
        <taxon>Panagrolaimidae</taxon>
        <taxon>Panagrolaimus</taxon>
    </lineage>
</organism>
<reference evidence="3" key="1">
    <citation type="submission" date="2022-11" db="UniProtKB">
        <authorList>
            <consortium name="WormBaseParasite"/>
        </authorList>
    </citation>
    <scope>IDENTIFICATION</scope>
</reference>
<dbReference type="WBParaSite" id="PSU_v2.g19121.t1">
    <property type="protein sequence ID" value="PSU_v2.g19121.t1"/>
    <property type="gene ID" value="PSU_v2.g19121"/>
</dbReference>